<sequence>MLALGRSMFGSLKPGIMFQQRPSTQPVFSSLLNTVLKRYKHEYAPRYKRVRKAFKVESPSEPEAPSKVTRWNLAK</sequence>
<gene>
    <name evidence="1" type="ORF">SAMEA4029009_CIC11G00000005827</name>
</gene>
<evidence type="ECO:0000313" key="1">
    <source>
        <dbReference type="EMBL" id="SGZ53616.1"/>
    </source>
</evidence>
<accession>A0A1L0DCI4</accession>
<dbReference type="Proteomes" id="UP000182259">
    <property type="component" value="Chromosome III"/>
</dbReference>
<name>A0A1L0DCI4_9ASCO</name>
<proteinExistence type="predicted"/>
<evidence type="ECO:0000313" key="2">
    <source>
        <dbReference type="Proteomes" id="UP000182259"/>
    </source>
</evidence>
<dbReference type="AlphaFoldDB" id="A0A1L0DCI4"/>
<reference evidence="1 2" key="1">
    <citation type="submission" date="2016-10" db="EMBL/GenBank/DDBJ databases">
        <authorList>
            <person name="de Groot N.N."/>
        </authorList>
    </citation>
    <scope>NUCLEOTIDE SEQUENCE [LARGE SCALE GENOMIC DNA]</scope>
    <source>
        <strain evidence="1 2">PYCC 4715</strain>
    </source>
</reference>
<dbReference type="EMBL" id="LT635766">
    <property type="protein sequence ID" value="SGZ53616.1"/>
    <property type="molecule type" value="Genomic_DNA"/>
</dbReference>
<protein>
    <submittedName>
        <fullName evidence="1">CIC11C00000005827</fullName>
    </submittedName>
</protein>
<organism evidence="1 2">
    <name type="scientific">Sungouiella intermedia</name>
    <dbReference type="NCBI Taxonomy" id="45354"/>
    <lineage>
        <taxon>Eukaryota</taxon>
        <taxon>Fungi</taxon>
        <taxon>Dikarya</taxon>
        <taxon>Ascomycota</taxon>
        <taxon>Saccharomycotina</taxon>
        <taxon>Pichiomycetes</taxon>
        <taxon>Metschnikowiaceae</taxon>
        <taxon>Sungouiella</taxon>
    </lineage>
</organism>